<protein>
    <recommendedName>
        <fullName evidence="6">Gluconolactonase</fullName>
    </recommendedName>
</protein>
<evidence type="ECO:0000256" key="2">
    <source>
        <dbReference type="ARBA" id="ARBA00022525"/>
    </source>
</evidence>
<dbReference type="InterPro" id="IPR011042">
    <property type="entry name" value="6-blade_b-propeller_TolB-like"/>
</dbReference>
<feature type="signal peptide" evidence="3">
    <location>
        <begin position="1"/>
        <end position="25"/>
    </location>
</feature>
<dbReference type="InterPro" id="IPR017996">
    <property type="entry name" value="MRJP/yellow-related"/>
</dbReference>
<dbReference type="RefSeq" id="WP_023977921.1">
    <property type="nucleotide sequence ID" value="NZ_CBLX010000004.1"/>
</dbReference>
<keyword evidence="2" id="KW-0964">Secreted</keyword>
<dbReference type="Gene3D" id="2.120.10.30">
    <property type="entry name" value="TolB, C-terminal domain"/>
    <property type="match status" value="1"/>
</dbReference>
<reference evidence="4 5" key="2">
    <citation type="journal article" date="2014" name="PLoS ONE">
        <title>Evolution of mitochondria reconstructed from the energy metabolism of living bacteria.</title>
        <authorList>
            <person name="Degli Esposti M."/>
            <person name="Chouaia B."/>
            <person name="Comandatore F."/>
            <person name="Crotti E."/>
            <person name="Sassera D."/>
            <person name="Lievens P.M."/>
            <person name="Daffonchio D."/>
            <person name="Bandi C."/>
        </authorList>
    </citation>
    <scope>NUCLEOTIDE SEQUENCE [LARGE SCALE GENOMIC DNA]</scope>
    <source>
        <strain evidence="4 5">SF2.1</strain>
    </source>
</reference>
<reference evidence="4 5" key="1">
    <citation type="journal article" date="2014" name="Genome Biol. Evol.">
        <title>Acetic acid bacteria genomes reveal functional traits for adaptation to life in insect guts.</title>
        <authorList>
            <person name="Chouaia B."/>
            <person name="Gaiarsa S."/>
            <person name="Crotti E."/>
            <person name="Comandatore F."/>
            <person name="Degli Esposti M."/>
            <person name="Ricci I."/>
            <person name="Alma A."/>
            <person name="Favia G."/>
            <person name="Bandi C."/>
            <person name="Daffonchio D."/>
        </authorList>
    </citation>
    <scope>NUCLEOTIDE SEQUENCE [LARGE SCALE GENOMIC DNA]</scope>
    <source>
        <strain evidence="4 5">SF2.1</strain>
    </source>
</reference>
<evidence type="ECO:0000313" key="4">
    <source>
        <dbReference type="EMBL" id="CDG38792.1"/>
    </source>
</evidence>
<dbReference type="PANTHER" id="PTHR10009">
    <property type="entry name" value="PROTEIN YELLOW-RELATED"/>
    <property type="match status" value="1"/>
</dbReference>
<dbReference type="AlphaFoldDB" id="A0A060QJ35"/>
<dbReference type="EMBL" id="CBLX010000004">
    <property type="protein sequence ID" value="CDG38792.1"/>
    <property type="molecule type" value="Genomic_DNA"/>
</dbReference>
<dbReference type="Pfam" id="PF03022">
    <property type="entry name" value="MRJP"/>
    <property type="match status" value="1"/>
</dbReference>
<evidence type="ECO:0000256" key="1">
    <source>
        <dbReference type="ARBA" id="ARBA00004613"/>
    </source>
</evidence>
<comment type="subcellular location">
    <subcellularLocation>
        <location evidence="1">Secreted</location>
    </subcellularLocation>
</comment>
<comment type="caution">
    <text evidence="4">The sequence shown here is derived from an EMBL/GenBank/DDBJ whole genome shotgun (WGS) entry which is preliminary data.</text>
</comment>
<sequence>MKTRLTLCTLALSLAATLVSPPSYGADDASMPDMTGMGDAPVDSIDAGYKPSGNVTVIGRFQDAQPSGIAILSDHRMVLGFPRSLHDHDGPRLALYSHGQLTPFPDAESQGRFVSPLGMTVDASGQLWVLDEGILAEKGTVPGAARLFHIDPVASRIVEEIALTAPALRSDSHPNDVRIDLTHGDRGTAFITDSSLTVHPALIVVDIATGHQRRLLADTEPVMPRHGFMAVLDGKASRYNADKPTMAQAGANGIGLSADQQTLFWQPLTSRELYSAPTAVLADPRATETEIEFSVKDEGEAGMGDGMATAPDGRLFLTDIERHGILQRAPDGTISVVAHDPRLIAPDGLAYQGNALYATIGQWSRQPAFHNGVNQEQRPWLVVKITLPSPAP</sequence>
<feature type="chain" id="PRO_5001589267" description="Gluconolactonase" evidence="3">
    <location>
        <begin position="26"/>
        <end position="392"/>
    </location>
</feature>
<dbReference type="PANTHER" id="PTHR10009:SF18">
    <property type="entry name" value="PROTEIN YELLOW-LIKE PROTEIN"/>
    <property type="match status" value="1"/>
</dbReference>
<name>A0A060QJ35_9PROT</name>
<evidence type="ECO:0000313" key="5">
    <source>
        <dbReference type="Proteomes" id="UP000027583"/>
    </source>
</evidence>
<gene>
    <name evidence="4" type="ORF">ASAP_0747</name>
</gene>
<keyword evidence="3" id="KW-0732">Signal</keyword>
<dbReference type="eggNOG" id="COG3386">
    <property type="taxonomic scope" value="Bacteria"/>
</dbReference>
<dbReference type="GO" id="GO:0005576">
    <property type="term" value="C:extracellular region"/>
    <property type="evidence" value="ECO:0007669"/>
    <property type="project" value="UniProtKB-SubCell"/>
</dbReference>
<evidence type="ECO:0008006" key="6">
    <source>
        <dbReference type="Google" id="ProtNLM"/>
    </source>
</evidence>
<proteinExistence type="predicted"/>
<accession>A0A060QJ35</accession>
<dbReference type="SUPFAM" id="SSF63829">
    <property type="entry name" value="Calcium-dependent phosphotriesterase"/>
    <property type="match status" value="1"/>
</dbReference>
<evidence type="ECO:0000256" key="3">
    <source>
        <dbReference type="SAM" id="SignalP"/>
    </source>
</evidence>
<organism evidence="4 5">
    <name type="scientific">Asaia bogorensis</name>
    <dbReference type="NCBI Taxonomy" id="91915"/>
    <lineage>
        <taxon>Bacteria</taxon>
        <taxon>Pseudomonadati</taxon>
        <taxon>Pseudomonadota</taxon>
        <taxon>Alphaproteobacteria</taxon>
        <taxon>Acetobacterales</taxon>
        <taxon>Acetobacteraceae</taxon>
        <taxon>Asaia</taxon>
    </lineage>
</organism>
<dbReference type="Proteomes" id="UP000027583">
    <property type="component" value="Unassembled WGS sequence"/>
</dbReference>